<accession>A0A923SPC4</accession>
<feature type="coiled-coil region" evidence="2">
    <location>
        <begin position="30"/>
        <end position="113"/>
    </location>
</feature>
<dbReference type="Pfam" id="PF24568">
    <property type="entry name" value="CC_PcsB"/>
    <property type="match status" value="1"/>
</dbReference>
<dbReference type="InterPro" id="IPR050570">
    <property type="entry name" value="Cell_wall_metabolism_enzyme"/>
</dbReference>
<feature type="domain" description="M23ase beta-sheet core" evidence="5">
    <location>
        <begin position="310"/>
        <end position="400"/>
    </location>
</feature>
<reference evidence="7" key="1">
    <citation type="submission" date="2020-08" db="EMBL/GenBank/DDBJ databases">
        <title>Genome public.</title>
        <authorList>
            <person name="Liu C."/>
            <person name="Sun Q."/>
        </authorList>
    </citation>
    <scope>NUCLEOTIDE SEQUENCE</scope>
    <source>
        <strain evidence="7">BX12</strain>
    </source>
</reference>
<feature type="compositionally biased region" description="Polar residues" evidence="3">
    <location>
        <begin position="402"/>
        <end position="413"/>
    </location>
</feature>
<dbReference type="Gene3D" id="6.10.250.3150">
    <property type="match status" value="1"/>
</dbReference>
<evidence type="ECO:0000313" key="7">
    <source>
        <dbReference type="EMBL" id="MBC6678417.1"/>
    </source>
</evidence>
<dbReference type="RefSeq" id="WP_187301610.1">
    <property type="nucleotide sequence ID" value="NZ_JACRYT010000001.1"/>
</dbReference>
<dbReference type="InterPro" id="IPR011055">
    <property type="entry name" value="Dup_hybrid_motif"/>
</dbReference>
<proteinExistence type="predicted"/>
<feature type="region of interest" description="Disordered" evidence="3">
    <location>
        <begin position="177"/>
        <end position="202"/>
    </location>
</feature>
<comment type="caution">
    <text evidence="7">The sequence shown here is derived from an EMBL/GenBank/DDBJ whole genome shotgun (WGS) entry which is preliminary data.</text>
</comment>
<feature type="signal peptide" evidence="4">
    <location>
        <begin position="1"/>
        <end position="27"/>
    </location>
</feature>
<dbReference type="AlphaFoldDB" id="A0A923SPC4"/>
<dbReference type="GO" id="GO:0004222">
    <property type="term" value="F:metalloendopeptidase activity"/>
    <property type="evidence" value="ECO:0007669"/>
    <property type="project" value="TreeGrafter"/>
</dbReference>
<dbReference type="Gene3D" id="2.70.70.10">
    <property type="entry name" value="Glucose Permease (Domain IIA)"/>
    <property type="match status" value="1"/>
</dbReference>
<feature type="domain" description="Peptidoglycan hydrolase PcsB coiled-coil" evidence="6">
    <location>
        <begin position="94"/>
        <end position="166"/>
    </location>
</feature>
<sequence length="413" mass="45311">MKKKKITLLTAFLLIFTLVCSTGSVYAKSLTEISDEIKQNEAALEEGQDEEQELSKEIENLEVAIGAAENELASINEDIAETQTKVTEAEAELEEAQENVDDQNDNLNSRLRTMYKNGSIGFLDVLLGSGSISEFLSNVDMLKKVYVSDQDVLTDLEDDYKLIEEKKETLEELNSQLETQKKQQADKQAELTASKNEVSEKKANVVASNEALEDNIADLNAEADRIEAIIAAEEAKEKREQAKKEKQEAKNENSGSEESNSSGNNKKDKDSDKDSSNSSSSARFTWPVPGYTYISSDYGWRNCPFHGRELHSGIDMAAPYGTSVLAADDGKVIYSGWLGSYGNAVIISHGNSLYTLYGHNSSLVVSYGARVSKGQKIARVGSTGSSTGNHCHFEVRKGGNSHGNNTSPWPYLK</sequence>
<keyword evidence="1 4" id="KW-0732">Signal</keyword>
<dbReference type="InterPro" id="IPR057309">
    <property type="entry name" value="PcsB_CC"/>
</dbReference>
<feature type="compositionally biased region" description="Basic and acidic residues" evidence="3">
    <location>
        <begin position="179"/>
        <end position="189"/>
    </location>
</feature>
<evidence type="ECO:0000259" key="5">
    <source>
        <dbReference type="Pfam" id="PF01551"/>
    </source>
</evidence>
<keyword evidence="8" id="KW-1185">Reference proteome</keyword>
<keyword evidence="2" id="KW-0175">Coiled coil</keyword>
<evidence type="ECO:0000259" key="6">
    <source>
        <dbReference type="Pfam" id="PF24568"/>
    </source>
</evidence>
<gene>
    <name evidence="7" type="ORF">H9L42_01035</name>
</gene>
<dbReference type="EMBL" id="JACRYT010000001">
    <property type="protein sequence ID" value="MBC6678417.1"/>
    <property type="molecule type" value="Genomic_DNA"/>
</dbReference>
<feature type="chain" id="PRO_5037758739" evidence="4">
    <location>
        <begin position="28"/>
        <end position="413"/>
    </location>
</feature>
<dbReference type="CDD" id="cd12797">
    <property type="entry name" value="M23_peptidase"/>
    <property type="match status" value="1"/>
</dbReference>
<feature type="compositionally biased region" description="Basic and acidic residues" evidence="3">
    <location>
        <begin position="265"/>
        <end position="275"/>
    </location>
</feature>
<feature type="region of interest" description="Disordered" evidence="3">
    <location>
        <begin position="394"/>
        <end position="413"/>
    </location>
</feature>
<evidence type="ECO:0000256" key="2">
    <source>
        <dbReference type="SAM" id="Coils"/>
    </source>
</evidence>
<dbReference type="Proteomes" id="UP000602647">
    <property type="component" value="Unassembled WGS sequence"/>
</dbReference>
<organism evidence="7 8">
    <name type="scientific">Zhenpiania hominis</name>
    <dbReference type="NCBI Taxonomy" id="2763644"/>
    <lineage>
        <taxon>Bacteria</taxon>
        <taxon>Bacillati</taxon>
        <taxon>Bacillota</taxon>
        <taxon>Clostridia</taxon>
        <taxon>Peptostreptococcales</taxon>
        <taxon>Anaerovoracaceae</taxon>
        <taxon>Zhenpiania</taxon>
    </lineage>
</organism>
<name>A0A923SPC4_9FIRM</name>
<dbReference type="SUPFAM" id="SSF51261">
    <property type="entry name" value="Duplicated hybrid motif"/>
    <property type="match status" value="1"/>
</dbReference>
<evidence type="ECO:0000256" key="3">
    <source>
        <dbReference type="SAM" id="MobiDB-lite"/>
    </source>
</evidence>
<feature type="compositionally biased region" description="Low complexity" evidence="3">
    <location>
        <begin position="252"/>
        <end position="264"/>
    </location>
</feature>
<dbReference type="PANTHER" id="PTHR21666:SF270">
    <property type="entry name" value="MUREIN HYDROLASE ACTIVATOR ENVC"/>
    <property type="match status" value="1"/>
</dbReference>
<evidence type="ECO:0000313" key="8">
    <source>
        <dbReference type="Proteomes" id="UP000602647"/>
    </source>
</evidence>
<feature type="compositionally biased region" description="Basic and acidic residues" evidence="3">
    <location>
        <begin position="237"/>
        <end position="251"/>
    </location>
</feature>
<evidence type="ECO:0000256" key="4">
    <source>
        <dbReference type="SAM" id="SignalP"/>
    </source>
</evidence>
<evidence type="ECO:0000256" key="1">
    <source>
        <dbReference type="ARBA" id="ARBA00022729"/>
    </source>
</evidence>
<dbReference type="InterPro" id="IPR016047">
    <property type="entry name" value="M23ase_b-sheet_dom"/>
</dbReference>
<feature type="region of interest" description="Disordered" evidence="3">
    <location>
        <begin position="237"/>
        <end position="282"/>
    </location>
</feature>
<dbReference type="PANTHER" id="PTHR21666">
    <property type="entry name" value="PEPTIDASE-RELATED"/>
    <property type="match status" value="1"/>
</dbReference>
<dbReference type="Pfam" id="PF01551">
    <property type="entry name" value="Peptidase_M23"/>
    <property type="match status" value="1"/>
</dbReference>
<protein>
    <submittedName>
        <fullName evidence="7">Peptidoglycan DD-metalloendopeptidase family protein</fullName>
    </submittedName>
</protein>